<proteinExistence type="predicted"/>
<comment type="caution">
    <text evidence="1">The sequence shown here is derived from an EMBL/GenBank/DDBJ whole genome shotgun (WGS) entry which is preliminary data.</text>
</comment>
<gene>
    <name evidence="1" type="ORF">M23134_00220</name>
</gene>
<protein>
    <submittedName>
        <fullName evidence="1">Uncharacterized protein</fullName>
    </submittedName>
</protein>
<keyword evidence="2" id="KW-1185">Reference proteome</keyword>
<accession>A1ZNY8</accession>
<dbReference type="EMBL" id="AAWS01000020">
    <property type="protein sequence ID" value="EAY27780.1"/>
    <property type="molecule type" value="Genomic_DNA"/>
</dbReference>
<evidence type="ECO:0000313" key="2">
    <source>
        <dbReference type="Proteomes" id="UP000004095"/>
    </source>
</evidence>
<dbReference type="Proteomes" id="UP000004095">
    <property type="component" value="Unassembled WGS sequence"/>
</dbReference>
<dbReference type="AlphaFoldDB" id="A1ZNY8"/>
<name>A1ZNY8_MICM2</name>
<reference evidence="1 2" key="1">
    <citation type="submission" date="2007-01" db="EMBL/GenBank/DDBJ databases">
        <authorList>
            <person name="Haygood M."/>
            <person name="Podell S."/>
            <person name="Anderson C."/>
            <person name="Hopkinson B."/>
            <person name="Roe K."/>
            <person name="Barbeau K."/>
            <person name="Gaasterland T."/>
            <person name="Ferriera S."/>
            <person name="Johnson J."/>
            <person name="Kravitz S."/>
            <person name="Beeson K."/>
            <person name="Sutton G."/>
            <person name="Rogers Y.-H."/>
            <person name="Friedman R."/>
            <person name="Frazier M."/>
            <person name="Venter J.C."/>
        </authorList>
    </citation>
    <scope>NUCLEOTIDE SEQUENCE [LARGE SCALE GENOMIC DNA]</scope>
    <source>
        <strain evidence="1 2">ATCC 23134</strain>
    </source>
</reference>
<sequence>MQYTEYCYNKTNRFLRKRFCYQPVFRPTAQNEFSLTF</sequence>
<evidence type="ECO:0000313" key="1">
    <source>
        <dbReference type="EMBL" id="EAY27780.1"/>
    </source>
</evidence>
<organism evidence="1 2">
    <name type="scientific">Microscilla marina ATCC 23134</name>
    <dbReference type="NCBI Taxonomy" id="313606"/>
    <lineage>
        <taxon>Bacteria</taxon>
        <taxon>Pseudomonadati</taxon>
        <taxon>Bacteroidota</taxon>
        <taxon>Cytophagia</taxon>
        <taxon>Cytophagales</taxon>
        <taxon>Microscillaceae</taxon>
        <taxon>Microscilla</taxon>
    </lineage>
</organism>